<dbReference type="SUPFAM" id="SSF56281">
    <property type="entry name" value="Metallo-hydrolase/oxidoreductase"/>
    <property type="match status" value="1"/>
</dbReference>
<dbReference type="PANTHER" id="PTHR36839:SF1">
    <property type="entry name" value="METALLO-BETA-LACTAMASE FAMILY PROTEIN (AFU_ORTHOLOGUE AFUA_5G12770)"/>
    <property type="match status" value="1"/>
</dbReference>
<gene>
    <name evidence="2" type="ORF">Clacol_001994</name>
</gene>
<proteinExistence type="predicted"/>
<sequence>MRTSNLIPQSELLKPICVTCSTQFDGPEHPKSCHICDDPRQYVPPSGQSWTTLKESISSDKFKNIIVPTPGADGQIYTIATQPKLGIGQRAHLIRTPQGNIVWDLVAYIDDDTVNKINELGGIQAIVISHPHFYSTFTTWSEAFGEIPVYLASEDESWISRHDSAAYELITRPIQEIIPESGVTAIKVGGHFPGSMVLHWRNRIFTADSIMITPIPLPPDAIYNIIKTLAPFDFEIAHGAFSGQEFKRNAKRKLIQSADIVISIMNGIKPGEREKREFWKVT</sequence>
<evidence type="ECO:0000259" key="1">
    <source>
        <dbReference type="SMART" id="SM00849"/>
    </source>
</evidence>
<feature type="domain" description="Metallo-beta-lactamase" evidence="1">
    <location>
        <begin position="88"/>
        <end position="238"/>
    </location>
</feature>
<organism evidence="2 3">
    <name type="scientific">Clathrus columnatus</name>
    <dbReference type="NCBI Taxonomy" id="1419009"/>
    <lineage>
        <taxon>Eukaryota</taxon>
        <taxon>Fungi</taxon>
        <taxon>Dikarya</taxon>
        <taxon>Basidiomycota</taxon>
        <taxon>Agaricomycotina</taxon>
        <taxon>Agaricomycetes</taxon>
        <taxon>Phallomycetidae</taxon>
        <taxon>Phallales</taxon>
        <taxon>Clathraceae</taxon>
        <taxon>Clathrus</taxon>
    </lineage>
</organism>
<dbReference type="Gene3D" id="3.60.15.10">
    <property type="entry name" value="Ribonuclease Z/Hydroxyacylglutathione hydrolase-like"/>
    <property type="match status" value="1"/>
</dbReference>
<keyword evidence="3" id="KW-1185">Reference proteome</keyword>
<dbReference type="InterPro" id="IPR001279">
    <property type="entry name" value="Metallo-B-lactamas"/>
</dbReference>
<name>A0AAV5A3F3_9AGAM</name>
<dbReference type="InterPro" id="IPR036866">
    <property type="entry name" value="RibonucZ/Hydroxyglut_hydro"/>
</dbReference>
<dbReference type="PANTHER" id="PTHR36839">
    <property type="entry name" value="METALLO-BETA-LACTAMASE FAMILY PROTEIN (AFU_ORTHOLOGUE AFUA_5G12770)"/>
    <property type="match status" value="1"/>
</dbReference>
<dbReference type="SMART" id="SM00849">
    <property type="entry name" value="Lactamase_B"/>
    <property type="match status" value="1"/>
</dbReference>
<evidence type="ECO:0000313" key="3">
    <source>
        <dbReference type="Proteomes" id="UP001050691"/>
    </source>
</evidence>
<reference evidence="2" key="1">
    <citation type="submission" date="2021-10" db="EMBL/GenBank/DDBJ databases">
        <title>De novo Genome Assembly of Clathrus columnatus (Basidiomycota, Fungi) Using Illumina and Nanopore Sequence Data.</title>
        <authorList>
            <person name="Ogiso-Tanaka E."/>
            <person name="Itagaki H."/>
            <person name="Hosoya T."/>
            <person name="Hosaka K."/>
        </authorList>
    </citation>
    <scope>NUCLEOTIDE SEQUENCE</scope>
    <source>
        <strain evidence="2">MO-923</strain>
    </source>
</reference>
<dbReference type="EMBL" id="BPWL01000002">
    <property type="protein sequence ID" value="GJJ07789.1"/>
    <property type="molecule type" value="Genomic_DNA"/>
</dbReference>
<dbReference type="Proteomes" id="UP001050691">
    <property type="component" value="Unassembled WGS sequence"/>
</dbReference>
<evidence type="ECO:0000313" key="2">
    <source>
        <dbReference type="EMBL" id="GJJ07789.1"/>
    </source>
</evidence>
<protein>
    <recommendedName>
        <fullName evidence="1">Metallo-beta-lactamase domain-containing protein</fullName>
    </recommendedName>
</protein>
<accession>A0AAV5A3F3</accession>
<dbReference type="AlphaFoldDB" id="A0AAV5A3F3"/>
<comment type="caution">
    <text evidence="2">The sequence shown here is derived from an EMBL/GenBank/DDBJ whole genome shotgun (WGS) entry which is preliminary data.</text>
</comment>